<gene>
    <name evidence="9" type="ORF">HHL10_28310</name>
</gene>
<dbReference type="InterPro" id="IPR005017">
    <property type="entry name" value="OMPP1/FadL/TodX"/>
</dbReference>
<accession>A0A848FKT8</accession>
<comment type="caution">
    <text evidence="9">The sequence shown here is derived from an EMBL/GenBank/DDBJ whole genome shotgun (WGS) entry which is preliminary data.</text>
</comment>
<dbReference type="Proteomes" id="UP000574067">
    <property type="component" value="Unassembled WGS sequence"/>
</dbReference>
<keyword evidence="6" id="KW-0472">Membrane</keyword>
<evidence type="ECO:0000256" key="5">
    <source>
        <dbReference type="ARBA" id="ARBA00022729"/>
    </source>
</evidence>
<dbReference type="AlphaFoldDB" id="A0A848FKT8"/>
<dbReference type="PANTHER" id="PTHR35093">
    <property type="entry name" value="OUTER MEMBRANE PROTEIN NMB0088-RELATED"/>
    <property type="match status" value="1"/>
</dbReference>
<dbReference type="PANTHER" id="PTHR35093:SF3">
    <property type="entry name" value="LONG-CHAIN FATTY ACID TRANSPORT PROTEIN"/>
    <property type="match status" value="1"/>
</dbReference>
<organism evidence="9 10">
    <name type="scientific">Azohydromonas caseinilytica</name>
    <dbReference type="NCBI Taxonomy" id="2728836"/>
    <lineage>
        <taxon>Bacteria</taxon>
        <taxon>Pseudomonadati</taxon>
        <taxon>Pseudomonadota</taxon>
        <taxon>Betaproteobacteria</taxon>
        <taxon>Burkholderiales</taxon>
        <taxon>Sphaerotilaceae</taxon>
        <taxon>Azohydromonas</taxon>
    </lineage>
</organism>
<proteinExistence type="inferred from homology"/>
<evidence type="ECO:0000256" key="8">
    <source>
        <dbReference type="SAM" id="MobiDB-lite"/>
    </source>
</evidence>
<comment type="subcellular location">
    <subcellularLocation>
        <location evidence="1">Cell outer membrane</location>
        <topology evidence="1">Multi-pass membrane protein</topology>
    </subcellularLocation>
</comment>
<dbReference type="SUPFAM" id="SSF56935">
    <property type="entry name" value="Porins"/>
    <property type="match status" value="1"/>
</dbReference>
<dbReference type="GO" id="GO:0015483">
    <property type="term" value="F:long-chain fatty acid transporting porin activity"/>
    <property type="evidence" value="ECO:0007669"/>
    <property type="project" value="TreeGrafter"/>
</dbReference>
<dbReference type="GO" id="GO:0009279">
    <property type="term" value="C:cell outer membrane"/>
    <property type="evidence" value="ECO:0007669"/>
    <property type="project" value="UniProtKB-SubCell"/>
</dbReference>
<evidence type="ECO:0000313" key="10">
    <source>
        <dbReference type="Proteomes" id="UP000574067"/>
    </source>
</evidence>
<keyword evidence="7" id="KW-0998">Cell outer membrane</keyword>
<dbReference type="Pfam" id="PF03349">
    <property type="entry name" value="Toluene_X"/>
    <property type="match status" value="1"/>
</dbReference>
<dbReference type="Gene3D" id="2.40.160.60">
    <property type="entry name" value="Outer membrane protein transport protein (OMPP1/FadL/TodX)"/>
    <property type="match status" value="1"/>
</dbReference>
<reference evidence="9 10" key="1">
    <citation type="submission" date="2020-04" db="EMBL/GenBank/DDBJ databases">
        <title>Azohydromonas sp. isolated from soil.</title>
        <authorList>
            <person name="Dahal R.H."/>
        </authorList>
    </citation>
    <scope>NUCLEOTIDE SEQUENCE [LARGE SCALE GENOMIC DNA]</scope>
    <source>
        <strain evidence="9 10">G-1-1-14</strain>
    </source>
</reference>
<evidence type="ECO:0000256" key="4">
    <source>
        <dbReference type="ARBA" id="ARBA00022692"/>
    </source>
</evidence>
<feature type="compositionally biased region" description="Low complexity" evidence="8">
    <location>
        <begin position="7"/>
        <end position="22"/>
    </location>
</feature>
<sequence>MGAIGKARSPGRTAPRATRARALAQGRRCPGATSWRCYGRQRGAVPIILSPRAGAAARGGPAPGRYFTFCRRHALTRIAPSTRSPRTQLRSLPAALLGLLACSLAQAGGFQLLEQNASGIGNAYAGSAAVADNASTIFFNPAGMTELRDREISLGGSLVDLSAEFTDRGSLTGPSSTLRGNGGDAGSTALVPNAYLSWRLSPQLWAGIGISAPFGLKTEYDDQWVGAAQALSFEVKTININPSLAFKVNDTLSVGAGVSYQKLDADYVRNISALGRPAAPLPLSTSTVRFKADDWSWGWNVGVLFKPSPDTRLGVSYRSAIKHSVAGNLRTSAPAPFGPAVEGIGDSDAYARIKLPETLILSAVQRVNPQWEVLGDVSWTRWNSIQDVLIMRTTSVATPRPGRSEDLAGGTAQTLEARFRNSWRVAVGANYNLNSAWTLKGGLAFDRTPVRGPETTLVSLPDANRTWLAVGAQWRPSADGRVDFGLTRILIKDADINNNQVAAGRGRVTGTYDSKLWVFGVQYSHAF</sequence>
<evidence type="ECO:0000313" key="9">
    <source>
        <dbReference type="EMBL" id="NML18880.1"/>
    </source>
</evidence>
<evidence type="ECO:0000256" key="6">
    <source>
        <dbReference type="ARBA" id="ARBA00023136"/>
    </source>
</evidence>
<keyword evidence="3" id="KW-1134">Transmembrane beta strand</keyword>
<evidence type="ECO:0000256" key="3">
    <source>
        <dbReference type="ARBA" id="ARBA00022452"/>
    </source>
</evidence>
<protein>
    <submittedName>
        <fullName evidence="9">Transporter</fullName>
    </submittedName>
</protein>
<evidence type="ECO:0000256" key="2">
    <source>
        <dbReference type="ARBA" id="ARBA00008163"/>
    </source>
</evidence>
<comment type="similarity">
    <text evidence="2">Belongs to the OmpP1/FadL family.</text>
</comment>
<keyword evidence="10" id="KW-1185">Reference proteome</keyword>
<dbReference type="EMBL" id="JABBFW010000043">
    <property type="protein sequence ID" value="NML18880.1"/>
    <property type="molecule type" value="Genomic_DNA"/>
</dbReference>
<keyword evidence="5" id="KW-0732">Signal</keyword>
<keyword evidence="4" id="KW-0812">Transmembrane</keyword>
<evidence type="ECO:0000256" key="1">
    <source>
        <dbReference type="ARBA" id="ARBA00004571"/>
    </source>
</evidence>
<name>A0A848FKT8_9BURK</name>
<feature type="region of interest" description="Disordered" evidence="8">
    <location>
        <begin position="1"/>
        <end position="23"/>
    </location>
</feature>
<evidence type="ECO:0000256" key="7">
    <source>
        <dbReference type="ARBA" id="ARBA00023237"/>
    </source>
</evidence>